<accession>A0AAD0YYI1</accession>
<dbReference type="AlphaFoldDB" id="A0AAD0YYI1"/>
<reference evidence="1 2" key="1">
    <citation type="submission" date="2018-11" db="EMBL/GenBank/DDBJ databases">
        <title>Proposal to divide the Flavobacteriaceae and reorganize its genera based on Amino Acid Identity values calculated from whole genome sequences.</title>
        <authorList>
            <person name="Nicholson A.C."/>
            <person name="Gulvik C.A."/>
            <person name="Whitney A.M."/>
            <person name="Humrighouse B.W."/>
            <person name="Bell M."/>
            <person name="Holmes B."/>
            <person name="Steigerwalt A.G."/>
            <person name="Villarma A."/>
            <person name="Sheth M."/>
            <person name="Batra D."/>
            <person name="Pryor J."/>
            <person name="Bernardet J.-F."/>
            <person name="Hugo C."/>
            <person name="Kampfer P."/>
            <person name="Newman J."/>
            <person name="McQuiston J.R."/>
        </authorList>
    </citation>
    <scope>NUCLEOTIDE SEQUENCE [LARGE SCALE GENOMIC DNA]</scope>
    <source>
        <strain evidence="1 2">H5559</strain>
    </source>
</reference>
<proteinExistence type="predicted"/>
<dbReference type="Proteomes" id="UP000269015">
    <property type="component" value="Chromosome"/>
</dbReference>
<evidence type="ECO:0000313" key="2">
    <source>
        <dbReference type="Proteomes" id="UP000269015"/>
    </source>
</evidence>
<organism evidence="1 2">
    <name type="scientific">Chryseobacterium indologenes</name>
    <name type="common">Flavobacterium indologenes</name>
    <dbReference type="NCBI Taxonomy" id="253"/>
    <lineage>
        <taxon>Bacteria</taxon>
        <taxon>Pseudomonadati</taxon>
        <taxon>Bacteroidota</taxon>
        <taxon>Flavobacteriia</taxon>
        <taxon>Flavobacteriales</taxon>
        <taxon>Weeksellaceae</taxon>
        <taxon>Chryseobacterium group</taxon>
        <taxon>Chryseobacterium</taxon>
    </lineage>
</organism>
<gene>
    <name evidence="1" type="ORF">EG352_16180</name>
</gene>
<dbReference type="RefSeq" id="WP_060868463.1">
    <property type="nucleotide sequence ID" value="NZ_CP033930.1"/>
</dbReference>
<name>A0AAD0YYI1_CHRID</name>
<protein>
    <submittedName>
        <fullName evidence="1">Uncharacterized protein</fullName>
    </submittedName>
</protein>
<dbReference type="EMBL" id="CP033930">
    <property type="protein sequence ID" value="AZB19201.1"/>
    <property type="molecule type" value="Genomic_DNA"/>
</dbReference>
<sequence length="276" mass="32183">MKLLKGINVLPNIDIESIEINGGSVHHSAMEFAELDFPFRDNAFIPKSDWRKLDEHEKDLIISDQYQHSDHLSIGKLPENLIDLIKNFDIHSLHEREVVFERLKENSEILELFNEKLNSFVEDLCPNTDTLEFHRLSVIPSGRYVTSINLNMDDFEYIGLHIDHSTVFNIESAHASRNRMCINIGNEDRYLFVINLTLLQIKEMLSQVMDSNTLNVENISDCFFKYFPDYPVLKIRQRPFEYYIAPTDNCIHDGSTFENNYLDITATFLGNFEVNK</sequence>
<evidence type="ECO:0000313" key="1">
    <source>
        <dbReference type="EMBL" id="AZB19201.1"/>
    </source>
</evidence>